<proteinExistence type="predicted"/>
<name>A0A8H9FWF6_9SPHI</name>
<accession>A0A8H9FWF6</accession>
<comment type="caution">
    <text evidence="3">The sequence shown here is derived from an EMBL/GenBank/DDBJ whole genome shotgun (WGS) entry which is preliminary data.</text>
</comment>
<protein>
    <recommendedName>
        <fullName evidence="2">DUF3592 domain-containing protein</fullName>
    </recommendedName>
</protein>
<feature type="transmembrane region" description="Helical" evidence="1">
    <location>
        <begin position="6"/>
        <end position="25"/>
    </location>
</feature>
<dbReference type="Pfam" id="PF12158">
    <property type="entry name" value="DUF3592"/>
    <property type="match status" value="1"/>
</dbReference>
<keyword evidence="1" id="KW-1133">Transmembrane helix</keyword>
<sequence length="140" mass="15632">MSAAIHWSLLILGLVLLGFSIAQYMKTKKMMATAIYGDATVIENRLVTSRDDRGSSILYQPVMEIKYKDKTFSYSPNFRSNPATYKIGEQVPVVFEASDPQSARIVSYWGIHLATLILLIFALPMITIGGGYVLFKYGLI</sequence>
<keyword evidence="4" id="KW-1185">Reference proteome</keyword>
<dbReference type="RefSeq" id="WP_182497832.1">
    <property type="nucleotide sequence ID" value="NZ_BMKM01000001.1"/>
</dbReference>
<organism evidence="3 4">
    <name type="scientific">Sphingobacterium cellulitidis</name>
    <dbReference type="NCBI Taxonomy" id="1768011"/>
    <lineage>
        <taxon>Bacteria</taxon>
        <taxon>Pseudomonadati</taxon>
        <taxon>Bacteroidota</taxon>
        <taxon>Sphingobacteriia</taxon>
        <taxon>Sphingobacteriales</taxon>
        <taxon>Sphingobacteriaceae</taxon>
        <taxon>Sphingobacterium</taxon>
    </lineage>
</organism>
<dbReference type="InterPro" id="IPR021994">
    <property type="entry name" value="DUF3592"/>
</dbReference>
<feature type="transmembrane region" description="Helical" evidence="1">
    <location>
        <begin position="113"/>
        <end position="135"/>
    </location>
</feature>
<keyword evidence="1" id="KW-0472">Membrane</keyword>
<dbReference type="AlphaFoldDB" id="A0A8H9FWF6"/>
<dbReference type="EMBL" id="BMKM01000001">
    <property type="protein sequence ID" value="GGE10882.1"/>
    <property type="molecule type" value="Genomic_DNA"/>
</dbReference>
<dbReference type="Proteomes" id="UP000614460">
    <property type="component" value="Unassembled WGS sequence"/>
</dbReference>
<reference evidence="3" key="1">
    <citation type="journal article" date="2014" name="Int. J. Syst. Evol. Microbiol.">
        <title>Complete genome sequence of Corynebacterium casei LMG S-19264T (=DSM 44701T), isolated from a smear-ripened cheese.</title>
        <authorList>
            <consortium name="US DOE Joint Genome Institute (JGI-PGF)"/>
            <person name="Walter F."/>
            <person name="Albersmeier A."/>
            <person name="Kalinowski J."/>
            <person name="Ruckert C."/>
        </authorList>
    </citation>
    <scope>NUCLEOTIDE SEQUENCE</scope>
    <source>
        <strain evidence="3">CGMCC 1.15966</strain>
    </source>
</reference>
<evidence type="ECO:0000259" key="2">
    <source>
        <dbReference type="Pfam" id="PF12158"/>
    </source>
</evidence>
<gene>
    <name evidence="3" type="ORF">GCM10011516_05770</name>
</gene>
<feature type="domain" description="DUF3592" evidence="2">
    <location>
        <begin position="39"/>
        <end position="107"/>
    </location>
</feature>
<keyword evidence="1" id="KW-0812">Transmembrane</keyword>
<evidence type="ECO:0000313" key="3">
    <source>
        <dbReference type="EMBL" id="GGE10882.1"/>
    </source>
</evidence>
<evidence type="ECO:0000313" key="4">
    <source>
        <dbReference type="Proteomes" id="UP000614460"/>
    </source>
</evidence>
<evidence type="ECO:0000256" key="1">
    <source>
        <dbReference type="SAM" id="Phobius"/>
    </source>
</evidence>
<reference evidence="3" key="2">
    <citation type="submission" date="2020-09" db="EMBL/GenBank/DDBJ databases">
        <authorList>
            <person name="Sun Q."/>
            <person name="Zhou Y."/>
        </authorList>
    </citation>
    <scope>NUCLEOTIDE SEQUENCE</scope>
    <source>
        <strain evidence="3">CGMCC 1.15966</strain>
    </source>
</reference>